<dbReference type="STRING" id="2018661.A0A2A2LYB2"/>
<dbReference type="EMBL" id="LIAE01006334">
    <property type="protein sequence ID" value="PAV91139.1"/>
    <property type="molecule type" value="Genomic_DNA"/>
</dbReference>
<protein>
    <recommendedName>
        <fullName evidence="3">C-type lectin domain-containing protein</fullName>
    </recommendedName>
</protein>
<dbReference type="PROSITE" id="PS00615">
    <property type="entry name" value="C_TYPE_LECTIN_1"/>
    <property type="match status" value="1"/>
</dbReference>
<accession>A0A2A2LYB2</accession>
<keyword evidence="5" id="KW-1185">Reference proteome</keyword>
<dbReference type="InterPro" id="IPR050976">
    <property type="entry name" value="Snaclec"/>
</dbReference>
<dbReference type="InterPro" id="IPR016187">
    <property type="entry name" value="CTDL_fold"/>
</dbReference>
<evidence type="ECO:0000259" key="3">
    <source>
        <dbReference type="PROSITE" id="PS50041"/>
    </source>
</evidence>
<keyword evidence="1" id="KW-1015">Disulfide bond</keyword>
<sequence>MRPTQILFIGLFSLPFVLCVEPDEELQCNISHDEWKGSPLENAEYRLVGDKCIYITSENSDWNTANDACTKSANSSALVIWNWEENQAIQKAMKEKFNVEEAYLGFVYNNTKCYWSNGDTSSYEHLSTSEFCYPTPPPATVKTTSDPSKQRVGTSLVIIADSSKYSTKALTSIELNFASMLAKHISDRGPVEMATYFYGCNNGNEGDPSVVDAWYPGYAQNMNDFQNQINYLLGVSKEGCQMDSPLSFYRMIQTLQYYYYGPQSATVFPPRRRNYGRIAVVIFSSNTNSSEVIGNSPINPVPNSPVITISVGNSAASLGSTSVPQNSNYIRLADLSNLTALVEQVDARIFSSSFSMFDTLPEELCWFMKASDPNGDWYPSPCSEEKRFLCQTIKYDYIPPPTENTLDERVLPCEPRTANLSYFLDLGNTRCYKISTTKRNFSDAEQNCFPDSCVIRHSPQLVSITSELEMSKLDTMAAGVPNEAMFWIGLKFDNAVKKFTWVDGSTDMSYDNWRKGYPRIPCDGCECVAYVVNDGYWINTDCSLELRTICYFDALKPVDTTATALYEEL</sequence>
<comment type="caution">
    <text evidence="4">The sequence shown here is derived from an EMBL/GenBank/DDBJ whole genome shotgun (WGS) entry which is preliminary data.</text>
</comment>
<proteinExistence type="predicted"/>
<dbReference type="Pfam" id="PF00059">
    <property type="entry name" value="Lectin_C"/>
    <property type="match status" value="1"/>
</dbReference>
<dbReference type="PROSITE" id="PS50041">
    <property type="entry name" value="C_TYPE_LECTIN_2"/>
    <property type="match status" value="1"/>
</dbReference>
<gene>
    <name evidence="4" type="ORF">WR25_10958</name>
</gene>
<keyword evidence="2" id="KW-0732">Signal</keyword>
<dbReference type="SUPFAM" id="SSF56436">
    <property type="entry name" value="C-type lectin-like"/>
    <property type="match status" value="2"/>
</dbReference>
<name>A0A2A2LYB2_9BILA</name>
<organism evidence="4 5">
    <name type="scientific">Diploscapter pachys</name>
    <dbReference type="NCBI Taxonomy" id="2018661"/>
    <lineage>
        <taxon>Eukaryota</taxon>
        <taxon>Metazoa</taxon>
        <taxon>Ecdysozoa</taxon>
        <taxon>Nematoda</taxon>
        <taxon>Chromadorea</taxon>
        <taxon>Rhabditida</taxon>
        <taxon>Rhabditina</taxon>
        <taxon>Rhabditomorpha</taxon>
        <taxon>Rhabditoidea</taxon>
        <taxon>Rhabditidae</taxon>
        <taxon>Diploscapter</taxon>
    </lineage>
</organism>
<dbReference type="PANTHER" id="PTHR22991">
    <property type="entry name" value="PROTEIN CBG13490"/>
    <property type="match status" value="1"/>
</dbReference>
<feature type="chain" id="PRO_5013507867" description="C-type lectin domain-containing protein" evidence="2">
    <location>
        <begin position="20"/>
        <end position="569"/>
    </location>
</feature>
<dbReference type="PANTHER" id="PTHR22991:SF44">
    <property type="entry name" value="C-TYPE LECTIN-RELATED"/>
    <property type="match status" value="1"/>
</dbReference>
<dbReference type="OrthoDB" id="5840890at2759"/>
<dbReference type="InterPro" id="IPR016186">
    <property type="entry name" value="C-type_lectin-like/link_sf"/>
</dbReference>
<evidence type="ECO:0000256" key="1">
    <source>
        <dbReference type="ARBA" id="ARBA00023157"/>
    </source>
</evidence>
<evidence type="ECO:0000313" key="5">
    <source>
        <dbReference type="Proteomes" id="UP000218231"/>
    </source>
</evidence>
<dbReference type="InterPro" id="IPR018378">
    <property type="entry name" value="C-type_lectin_CS"/>
</dbReference>
<dbReference type="EMBL" id="LIAE01006334">
    <property type="protein sequence ID" value="PAV91143.1"/>
    <property type="molecule type" value="Genomic_DNA"/>
</dbReference>
<reference evidence="4 5" key="1">
    <citation type="journal article" date="2017" name="Curr. Biol.">
        <title>Genome architecture and evolution of a unichromosomal asexual nematode.</title>
        <authorList>
            <person name="Fradin H."/>
            <person name="Zegar C."/>
            <person name="Gutwein M."/>
            <person name="Lucas J."/>
            <person name="Kovtun M."/>
            <person name="Corcoran D."/>
            <person name="Baugh L.R."/>
            <person name="Kiontke K."/>
            <person name="Gunsalus K."/>
            <person name="Fitch D.H."/>
            <person name="Piano F."/>
        </authorList>
    </citation>
    <scope>NUCLEOTIDE SEQUENCE [LARGE SCALE GENOMIC DNA]</scope>
    <source>
        <strain evidence="4">PF1309</strain>
    </source>
</reference>
<dbReference type="Gene3D" id="3.10.100.10">
    <property type="entry name" value="Mannose-Binding Protein A, subunit A"/>
    <property type="match status" value="2"/>
</dbReference>
<dbReference type="CDD" id="cd00037">
    <property type="entry name" value="CLECT"/>
    <property type="match status" value="2"/>
</dbReference>
<dbReference type="InterPro" id="IPR001304">
    <property type="entry name" value="C-type_lectin-like"/>
</dbReference>
<dbReference type="AlphaFoldDB" id="A0A2A2LYB2"/>
<evidence type="ECO:0000313" key="4">
    <source>
        <dbReference type="EMBL" id="PAV91143.1"/>
    </source>
</evidence>
<dbReference type="Proteomes" id="UP000218231">
    <property type="component" value="Unassembled WGS sequence"/>
</dbReference>
<evidence type="ECO:0000256" key="2">
    <source>
        <dbReference type="SAM" id="SignalP"/>
    </source>
</evidence>
<feature type="signal peptide" evidence="2">
    <location>
        <begin position="1"/>
        <end position="19"/>
    </location>
</feature>
<dbReference type="SMART" id="SM00034">
    <property type="entry name" value="CLECT"/>
    <property type="match status" value="2"/>
</dbReference>
<feature type="domain" description="C-type lectin" evidence="3">
    <location>
        <begin position="427"/>
        <end position="551"/>
    </location>
</feature>